<dbReference type="NCBIfam" id="TIGR00749">
    <property type="entry name" value="glk"/>
    <property type="match status" value="1"/>
</dbReference>
<gene>
    <name evidence="5" type="primary">glk</name>
    <name evidence="7" type="ORF">SAMN02745204_01273</name>
</gene>
<keyword evidence="4 5" id="KW-0067">ATP-binding</keyword>
<reference evidence="8" key="1">
    <citation type="submission" date="2016-11" db="EMBL/GenBank/DDBJ databases">
        <authorList>
            <person name="Varghese N."/>
            <person name="Submissions S."/>
        </authorList>
    </citation>
    <scope>NUCLEOTIDE SEQUENCE [LARGE SCALE GENOMIC DNA]</scope>
    <source>
        <strain evidence="8">DSM 14834</strain>
    </source>
</reference>
<dbReference type="GO" id="GO:0005829">
    <property type="term" value="C:cytosol"/>
    <property type="evidence" value="ECO:0007669"/>
    <property type="project" value="TreeGrafter"/>
</dbReference>
<evidence type="ECO:0000256" key="5">
    <source>
        <dbReference type="HAMAP-Rule" id="MF_00524"/>
    </source>
</evidence>
<dbReference type="EMBL" id="FQUK01000017">
    <property type="protein sequence ID" value="SHE85224.1"/>
    <property type="molecule type" value="Genomic_DNA"/>
</dbReference>
<dbReference type="EC" id="2.7.1.2" evidence="5"/>
<dbReference type="HAMAP" id="MF_00524">
    <property type="entry name" value="Glucokinase"/>
    <property type="match status" value="1"/>
</dbReference>
<proteinExistence type="inferred from homology"/>
<dbReference type="Gene3D" id="3.40.367.20">
    <property type="match status" value="1"/>
</dbReference>
<dbReference type="CDD" id="cd24008">
    <property type="entry name" value="ASKHA_NBD_GLK"/>
    <property type="match status" value="1"/>
</dbReference>
<dbReference type="PANTHER" id="PTHR47690:SF1">
    <property type="entry name" value="GLUCOKINASE"/>
    <property type="match status" value="1"/>
</dbReference>
<accession>A0A1M4WVG3</accession>
<comment type="similarity">
    <text evidence="5 6">Belongs to the bacterial glucokinase family.</text>
</comment>
<evidence type="ECO:0000256" key="3">
    <source>
        <dbReference type="ARBA" id="ARBA00022777"/>
    </source>
</evidence>
<feature type="binding site" evidence="5">
    <location>
        <begin position="10"/>
        <end position="15"/>
    </location>
    <ligand>
        <name>ATP</name>
        <dbReference type="ChEBI" id="CHEBI:30616"/>
    </ligand>
</feature>
<keyword evidence="5" id="KW-0963">Cytoplasm</keyword>
<dbReference type="RefSeq" id="WP_072755776.1">
    <property type="nucleotide sequence ID" value="NZ_FQUK01000017.1"/>
</dbReference>
<dbReference type="InterPro" id="IPR043129">
    <property type="entry name" value="ATPase_NBD"/>
</dbReference>
<evidence type="ECO:0000313" key="7">
    <source>
        <dbReference type="EMBL" id="SHE85224.1"/>
    </source>
</evidence>
<dbReference type="GO" id="GO:0004340">
    <property type="term" value="F:glucokinase activity"/>
    <property type="evidence" value="ECO:0007669"/>
    <property type="project" value="UniProtKB-UniRule"/>
</dbReference>
<keyword evidence="1 5" id="KW-0808">Transferase</keyword>
<dbReference type="AlphaFoldDB" id="A0A1M4WVG3"/>
<dbReference type="InterPro" id="IPR003836">
    <property type="entry name" value="Glucokinase"/>
</dbReference>
<keyword evidence="2 5" id="KW-0547">Nucleotide-binding</keyword>
<comment type="subcellular location">
    <subcellularLocation>
        <location evidence="5">Cytoplasm</location>
    </subcellularLocation>
</comment>
<evidence type="ECO:0000256" key="6">
    <source>
        <dbReference type="RuleBase" id="RU004046"/>
    </source>
</evidence>
<keyword evidence="5" id="KW-0324">Glycolysis</keyword>
<dbReference type="OrthoDB" id="9800595at2"/>
<dbReference type="Gene3D" id="3.30.420.40">
    <property type="match status" value="1"/>
</dbReference>
<sequence>MNPNTLALVGDIGGTNARFALVDLSAPELTLRESRSLPNADFASLQHVIEHYLDAVGARPAHAALAVACPVGSDEIRLTNRAWSFSRRELQAALGLTSLRMLNDFGAVAWAIPALAPEHLVTLHGNPQAPLQGPISVLGPGTGLGVALLLGDADHGWQVVETEGGHIGFAPIGDEERAISAWLTAQHGRTSNERLLCGKGLSEIDLVLRGAAVLPTANLLPGESTLQRPALRDPATIVAAALDGHDLPARRTLARFCAVLGSVAGDCALIHGARRVVIAGGIVPRFIPFLRSSAFRERFLAKGRMATLLESVPIQVITHPHPGLLGAACALRHAKE</sequence>
<dbReference type="STRING" id="213588.SAMN02745204_01273"/>
<dbReference type="GO" id="GO:0005536">
    <property type="term" value="F:D-glucose binding"/>
    <property type="evidence" value="ECO:0007669"/>
    <property type="project" value="InterPro"/>
</dbReference>
<dbReference type="InterPro" id="IPR050201">
    <property type="entry name" value="Bacterial_glucokinase"/>
</dbReference>
<dbReference type="Proteomes" id="UP000242857">
    <property type="component" value="Unassembled WGS sequence"/>
</dbReference>
<comment type="catalytic activity">
    <reaction evidence="5">
        <text>D-glucose + ATP = D-glucose 6-phosphate + ADP + H(+)</text>
        <dbReference type="Rhea" id="RHEA:17825"/>
        <dbReference type="ChEBI" id="CHEBI:4167"/>
        <dbReference type="ChEBI" id="CHEBI:15378"/>
        <dbReference type="ChEBI" id="CHEBI:30616"/>
        <dbReference type="ChEBI" id="CHEBI:61548"/>
        <dbReference type="ChEBI" id="CHEBI:456216"/>
        <dbReference type="EC" id="2.7.1.2"/>
    </reaction>
</comment>
<keyword evidence="8" id="KW-1185">Reference proteome</keyword>
<dbReference type="SUPFAM" id="SSF53067">
    <property type="entry name" value="Actin-like ATPase domain"/>
    <property type="match status" value="1"/>
</dbReference>
<evidence type="ECO:0000256" key="1">
    <source>
        <dbReference type="ARBA" id="ARBA00022679"/>
    </source>
</evidence>
<evidence type="ECO:0000256" key="4">
    <source>
        <dbReference type="ARBA" id="ARBA00022840"/>
    </source>
</evidence>
<dbReference type="Pfam" id="PF02685">
    <property type="entry name" value="Glucokinase"/>
    <property type="match status" value="1"/>
</dbReference>
<evidence type="ECO:0000256" key="2">
    <source>
        <dbReference type="ARBA" id="ARBA00022741"/>
    </source>
</evidence>
<evidence type="ECO:0000313" key="8">
    <source>
        <dbReference type="Proteomes" id="UP000242857"/>
    </source>
</evidence>
<name>A0A1M4WVG3_9GAMM</name>
<dbReference type="GO" id="GO:0006096">
    <property type="term" value="P:glycolytic process"/>
    <property type="evidence" value="ECO:0007669"/>
    <property type="project" value="UniProtKB-UniRule"/>
</dbReference>
<dbReference type="PANTHER" id="PTHR47690">
    <property type="entry name" value="GLUCOKINASE"/>
    <property type="match status" value="1"/>
</dbReference>
<organism evidence="7 8">
    <name type="scientific">Thermomonas hydrothermalis</name>
    <dbReference type="NCBI Taxonomy" id="213588"/>
    <lineage>
        <taxon>Bacteria</taxon>
        <taxon>Pseudomonadati</taxon>
        <taxon>Pseudomonadota</taxon>
        <taxon>Gammaproteobacteria</taxon>
        <taxon>Lysobacterales</taxon>
        <taxon>Lysobacteraceae</taxon>
        <taxon>Thermomonas</taxon>
    </lineage>
</organism>
<dbReference type="GO" id="GO:0005524">
    <property type="term" value="F:ATP binding"/>
    <property type="evidence" value="ECO:0007669"/>
    <property type="project" value="UniProtKB-UniRule"/>
</dbReference>
<protein>
    <recommendedName>
        <fullName evidence="5">Glucokinase</fullName>
        <ecNumber evidence="5">2.7.1.2</ecNumber>
    </recommendedName>
    <alternativeName>
        <fullName evidence="5">Glucose kinase</fullName>
    </alternativeName>
</protein>
<keyword evidence="3 5" id="KW-0418">Kinase</keyword>